<proteinExistence type="predicted"/>
<dbReference type="RefSeq" id="WP_087142809.1">
    <property type="nucleotide sequence ID" value="NZ_FUKI01000083.1"/>
</dbReference>
<keyword evidence="1" id="KW-1133">Transmembrane helix</keyword>
<feature type="domain" description="Transposase IS4-like" evidence="2">
    <location>
        <begin position="108"/>
        <end position="307"/>
    </location>
</feature>
<dbReference type="EMBL" id="FUKI01000083">
    <property type="protein sequence ID" value="SJM91100.1"/>
    <property type="molecule type" value="Genomic_DNA"/>
</dbReference>
<sequence length="363" mass="41771">MPNCYRVYRAVHQSLIKALGFEVKGNQARHLNVLVGFICGILQSKEVRLTEVAGEIPKSGQEDSHVMKLRRWLKNESVDVDLYYLPYIKQILKSLAHQTLVFIIDGSTTGRGCMTLMVSVYYKGRAIPVLWVTRKAKKGHFPEAMHIELIRLVKALVPKGADVVCLGDGEFDGAEWLNTIKSFGWHYVFRSSVDSALYEEGERFQFKDICPLRGDESVFIEGLEFTDKRNAIVNAVACWKRSHKTPIFWVTSFQTADEAYLWYRKRFRIETLFSDIKSRGFNLHKSGLRCPERISRLLIAVALAYIWTIYLGEYALKNGWQKLIHRKTRCDLSLFKLGRRLLTRLLSSGLELPPFCIDLKVTI</sequence>
<keyword evidence="4" id="KW-1185">Reference proteome</keyword>
<dbReference type="AlphaFoldDB" id="A0A1R4H5H3"/>
<dbReference type="GO" id="GO:0003677">
    <property type="term" value="F:DNA binding"/>
    <property type="evidence" value="ECO:0007669"/>
    <property type="project" value="InterPro"/>
</dbReference>
<dbReference type="SUPFAM" id="SSF53098">
    <property type="entry name" value="Ribonuclease H-like"/>
    <property type="match status" value="1"/>
</dbReference>
<dbReference type="OrthoDB" id="9803927at2"/>
<dbReference type="InterPro" id="IPR002559">
    <property type="entry name" value="Transposase_11"/>
</dbReference>
<dbReference type="PANTHER" id="PTHR35404">
    <property type="entry name" value="TRANSPOSASE OF TN10"/>
    <property type="match status" value="1"/>
</dbReference>
<protein>
    <submittedName>
        <fullName evidence="3">Transposase</fullName>
    </submittedName>
</protein>
<evidence type="ECO:0000313" key="3">
    <source>
        <dbReference type="EMBL" id="SJM91100.1"/>
    </source>
</evidence>
<evidence type="ECO:0000259" key="2">
    <source>
        <dbReference type="Pfam" id="PF01609"/>
    </source>
</evidence>
<evidence type="ECO:0000256" key="1">
    <source>
        <dbReference type="SAM" id="Phobius"/>
    </source>
</evidence>
<keyword evidence="1" id="KW-0812">Transmembrane</keyword>
<dbReference type="GO" id="GO:0006313">
    <property type="term" value="P:DNA transposition"/>
    <property type="evidence" value="ECO:0007669"/>
    <property type="project" value="InterPro"/>
</dbReference>
<keyword evidence="1" id="KW-0472">Membrane</keyword>
<dbReference type="GO" id="GO:0004803">
    <property type="term" value="F:transposase activity"/>
    <property type="evidence" value="ECO:0007669"/>
    <property type="project" value="InterPro"/>
</dbReference>
<organism evidence="3 4">
    <name type="scientific">Crenothrix polyspora</name>
    <dbReference type="NCBI Taxonomy" id="360316"/>
    <lineage>
        <taxon>Bacteria</taxon>
        <taxon>Pseudomonadati</taxon>
        <taxon>Pseudomonadota</taxon>
        <taxon>Gammaproteobacteria</taxon>
        <taxon>Methylococcales</taxon>
        <taxon>Crenotrichaceae</taxon>
        <taxon>Crenothrix</taxon>
    </lineage>
</organism>
<accession>A0A1R4H5H3</accession>
<dbReference type="NCBIfam" id="NF033591">
    <property type="entry name" value="transpos_IS4_2"/>
    <property type="match status" value="1"/>
</dbReference>
<feature type="transmembrane region" description="Helical" evidence="1">
    <location>
        <begin position="297"/>
        <end position="316"/>
    </location>
</feature>
<dbReference type="InterPro" id="IPR012337">
    <property type="entry name" value="RNaseH-like_sf"/>
</dbReference>
<evidence type="ECO:0000313" key="4">
    <source>
        <dbReference type="Proteomes" id="UP000195667"/>
    </source>
</evidence>
<reference evidence="4" key="1">
    <citation type="submission" date="2017-02" db="EMBL/GenBank/DDBJ databases">
        <authorList>
            <person name="Daims H."/>
        </authorList>
    </citation>
    <scope>NUCLEOTIDE SEQUENCE [LARGE SCALE GENOMIC DNA]</scope>
</reference>
<dbReference type="InterPro" id="IPR047658">
    <property type="entry name" value="IS4-like_transpos"/>
</dbReference>
<dbReference type="PANTHER" id="PTHR35404:SF8">
    <property type="entry name" value="TRANSPOSASE OF TN10"/>
    <property type="match status" value="1"/>
</dbReference>
<gene>
    <name evidence="3" type="ORF">CRENPOLYSF1_1730001</name>
</gene>
<dbReference type="Pfam" id="PF01609">
    <property type="entry name" value="DDE_Tnp_1"/>
    <property type="match status" value="1"/>
</dbReference>
<dbReference type="Proteomes" id="UP000195667">
    <property type="component" value="Unassembled WGS sequence"/>
</dbReference>
<name>A0A1R4H5H3_9GAMM</name>